<dbReference type="PANTHER" id="PTHR43652:SF6">
    <property type="entry name" value="ARGININE REPRESSOR"/>
    <property type="match status" value="1"/>
</dbReference>
<feature type="transmembrane region" description="Helical" evidence="6">
    <location>
        <begin position="351"/>
        <end position="371"/>
    </location>
</feature>
<gene>
    <name evidence="7" type="ORF">G6CMJM_00097</name>
</gene>
<dbReference type="PANTHER" id="PTHR43652">
    <property type="entry name" value="BASIC AMINO ACID ANTIPORTER YFCC-RELATED"/>
    <property type="match status" value="1"/>
</dbReference>
<feature type="transmembrane region" description="Helical" evidence="6">
    <location>
        <begin position="182"/>
        <end position="199"/>
    </location>
</feature>
<keyword evidence="3 6" id="KW-0812">Transmembrane</keyword>
<feature type="transmembrane region" description="Helical" evidence="6">
    <location>
        <begin position="391"/>
        <end position="410"/>
    </location>
</feature>
<protein>
    <recommendedName>
        <fullName evidence="9">YfcC family protein</fullName>
    </recommendedName>
</protein>
<evidence type="ECO:0000256" key="1">
    <source>
        <dbReference type="ARBA" id="ARBA00004651"/>
    </source>
</evidence>
<dbReference type="InterPro" id="IPR051679">
    <property type="entry name" value="DASS-Related_Transporters"/>
</dbReference>
<accession>A0ABY0FLC0</accession>
<feature type="transmembrane region" description="Helical" evidence="6">
    <location>
        <begin position="518"/>
        <end position="540"/>
    </location>
</feature>
<feature type="transmembrane region" description="Helical" evidence="6">
    <location>
        <begin position="206"/>
        <end position="227"/>
    </location>
</feature>
<dbReference type="EMBL" id="PRLK01000001">
    <property type="protein sequence ID" value="RYC72993.1"/>
    <property type="molecule type" value="Genomic_DNA"/>
</dbReference>
<feature type="transmembrane region" description="Helical" evidence="6">
    <location>
        <begin position="296"/>
        <end position="314"/>
    </location>
</feature>
<keyword evidence="5 6" id="KW-0472">Membrane</keyword>
<name>A0ABY0FLC0_9BACT</name>
<comment type="caution">
    <text evidence="7">The sequence shown here is derived from an EMBL/GenBank/DDBJ whole genome shotgun (WGS) entry which is preliminary data.</text>
</comment>
<dbReference type="InterPro" id="IPR018385">
    <property type="entry name" value="C4_dicarb_anaerob_car-like"/>
</dbReference>
<feature type="transmembrane region" description="Helical" evidence="6">
    <location>
        <begin position="20"/>
        <end position="37"/>
    </location>
</feature>
<organism evidence="7 8">
    <name type="scientific">Candidatus Nanogingivalis gingivitcus</name>
    <dbReference type="NCBI Taxonomy" id="2171992"/>
    <lineage>
        <taxon>Bacteria</taxon>
        <taxon>Candidatus Saccharimonadota</taxon>
        <taxon>Candidatus Nanosyncoccalia</taxon>
        <taxon>Candidatus Nanogingivales</taxon>
        <taxon>Candidatus Nanogingivalaceae</taxon>
        <taxon>Candidatus Nanogingivalis</taxon>
    </lineage>
</organism>
<evidence type="ECO:0000256" key="4">
    <source>
        <dbReference type="ARBA" id="ARBA00022989"/>
    </source>
</evidence>
<dbReference type="Pfam" id="PF03606">
    <property type="entry name" value="DcuC"/>
    <property type="match status" value="1"/>
</dbReference>
<evidence type="ECO:0000256" key="3">
    <source>
        <dbReference type="ARBA" id="ARBA00022692"/>
    </source>
</evidence>
<reference evidence="7 8" key="2">
    <citation type="journal article" date="2020" name="Cell Rep.">
        <title>Acquisition and Adaptation of Ultra-small Parasitic Reduced Genome Bacteria to Mammalian Hosts.</title>
        <authorList>
            <person name="McLean J.S."/>
            <person name="Bor B."/>
            <person name="Kerns K.A."/>
            <person name="Liu Q."/>
            <person name="To T.T."/>
            <person name="Solden L."/>
            <person name="Hendrickson E.L."/>
            <person name="Wrighton K."/>
            <person name="Shi W."/>
            <person name="He X."/>
        </authorList>
    </citation>
    <scope>NUCLEOTIDE SEQUENCE [LARGE SCALE GENOMIC DNA]</scope>
    <source>
        <strain evidence="7 8">TM7_CMJM_G6_1_HOT_870</strain>
    </source>
</reference>
<feature type="transmembrane region" description="Helical" evidence="6">
    <location>
        <begin position="239"/>
        <end position="261"/>
    </location>
</feature>
<feature type="transmembrane region" description="Helical" evidence="6">
    <location>
        <begin position="431"/>
        <end position="451"/>
    </location>
</feature>
<evidence type="ECO:0000313" key="7">
    <source>
        <dbReference type="EMBL" id="RYC72993.1"/>
    </source>
</evidence>
<feature type="transmembrane region" description="Helical" evidence="6">
    <location>
        <begin position="122"/>
        <end position="147"/>
    </location>
</feature>
<evidence type="ECO:0000256" key="2">
    <source>
        <dbReference type="ARBA" id="ARBA00022475"/>
    </source>
</evidence>
<comment type="subcellular location">
    <subcellularLocation>
        <location evidence="1">Cell membrane</location>
        <topology evidence="1">Multi-pass membrane protein</topology>
    </subcellularLocation>
</comment>
<evidence type="ECO:0008006" key="9">
    <source>
        <dbReference type="Google" id="ProtNLM"/>
    </source>
</evidence>
<sequence>MIKNSKKDKKHRKIKSPSAFGVLFIIILTMTGLTWLIPSGSYSKETKDGSTSIVKDSYKESSKKLKVVESSDDIDRSKEVTVDGAKDYGYNNVKPGDEIELRRGFWDAFLSPIKGMSNKLDVIVFVLILGGFLGVVMKTGALDSALGRLLIKMKGREKWLIPILMTLFAIGGTTYGMQEETVAFYALVVPIMLAAGYNAMTAVMVIVLGAGTGVLASTVNPFSTGIAAENAGVELGKIIPIQSLILVLCLAAAITFTMRYAAKVKAGHYKEDSTGKPAVKTLDIKNVPEFTLERKFIIGVFATTFLIMVISLIPWGDFGIKVFEDIHQWLASLPVVGAIFGFEHGVPFGSWYFNEISALFLISTAMIGLIYREKFNEEDVSLTNTFLSGVADLLSVALIIAVAAAIGVIMQSGGIQDTIVHWGEKMLSSDWAKSIFGILAFIFYIPMSFIIPSSSGLATATMPILAPVAELVGSSKEIVVVAFATASGLLNMVAPTIASLLAGLAISGVSYKQWIKRSAPIMAIFAVISLVVIVVMGVFFH</sequence>
<evidence type="ECO:0000313" key="8">
    <source>
        <dbReference type="Proteomes" id="UP001190925"/>
    </source>
</evidence>
<dbReference type="RefSeq" id="WP_129718525.1">
    <property type="nucleotide sequence ID" value="NZ_PRLK01000001.1"/>
</dbReference>
<keyword evidence="8" id="KW-1185">Reference proteome</keyword>
<evidence type="ECO:0000256" key="6">
    <source>
        <dbReference type="SAM" id="Phobius"/>
    </source>
</evidence>
<evidence type="ECO:0000256" key="5">
    <source>
        <dbReference type="ARBA" id="ARBA00023136"/>
    </source>
</evidence>
<feature type="transmembrane region" description="Helical" evidence="6">
    <location>
        <begin position="478"/>
        <end position="506"/>
    </location>
</feature>
<reference evidence="7 8" key="1">
    <citation type="journal article" date="2018" name="bioRxiv">
        <title>Evidence of independent acquisition and adaption of ultra-small bacteria to human hosts across the highly diverse yet reduced genomes of the phylum Saccharibacteria.</title>
        <authorList>
            <person name="McLean J.S."/>
            <person name="Bor B."/>
            <person name="To T.T."/>
            <person name="Liu Q."/>
            <person name="Kearns K.A."/>
            <person name="Solden L.M."/>
            <person name="Wrighton K.C."/>
            <person name="He X."/>
            <person name="Shi W."/>
        </authorList>
    </citation>
    <scope>NUCLEOTIDE SEQUENCE [LARGE SCALE GENOMIC DNA]</scope>
    <source>
        <strain evidence="7 8">TM7_CMJM_G6_1_HOT_870</strain>
    </source>
</reference>
<keyword evidence="2" id="KW-1003">Cell membrane</keyword>
<keyword evidence="4 6" id="KW-1133">Transmembrane helix</keyword>
<proteinExistence type="predicted"/>
<feature type="transmembrane region" description="Helical" evidence="6">
    <location>
        <begin position="159"/>
        <end position="176"/>
    </location>
</feature>
<dbReference type="Proteomes" id="UP001190925">
    <property type="component" value="Unassembled WGS sequence"/>
</dbReference>